<feature type="region of interest" description="Disordered" evidence="10">
    <location>
        <begin position="1676"/>
        <end position="1714"/>
    </location>
</feature>
<dbReference type="SUPFAM" id="SSF52151">
    <property type="entry name" value="FabD/lysophospholipase-like"/>
    <property type="match status" value="2"/>
</dbReference>
<evidence type="ECO:0000256" key="4">
    <source>
        <dbReference type="ARBA" id="ARBA00022553"/>
    </source>
</evidence>
<dbReference type="Pfam" id="PF00109">
    <property type="entry name" value="ketoacyl-synt"/>
    <property type="match status" value="2"/>
</dbReference>
<dbReference type="SMART" id="SM01294">
    <property type="entry name" value="PKS_PP_betabranch"/>
    <property type="match status" value="2"/>
</dbReference>
<evidence type="ECO:0000256" key="9">
    <source>
        <dbReference type="PROSITE-ProRule" id="PRU01363"/>
    </source>
</evidence>
<dbReference type="InterPro" id="IPR055123">
    <property type="entry name" value="SpnB-like_Rossmann"/>
</dbReference>
<dbReference type="SUPFAM" id="SSF101173">
    <property type="entry name" value="Docking domain B of the erythromycin polyketide synthase (DEBS)"/>
    <property type="match status" value="1"/>
</dbReference>
<dbReference type="SUPFAM" id="SSF53901">
    <property type="entry name" value="Thiolase-like"/>
    <property type="match status" value="2"/>
</dbReference>
<dbReference type="Pfam" id="PF00698">
    <property type="entry name" value="Acyl_transf_1"/>
    <property type="match status" value="2"/>
</dbReference>
<feature type="region of interest" description="Disordered" evidence="10">
    <location>
        <begin position="569"/>
        <end position="617"/>
    </location>
</feature>
<dbReference type="Pfam" id="PF14765">
    <property type="entry name" value="PS-DH"/>
    <property type="match status" value="1"/>
</dbReference>
<keyword evidence="8" id="KW-0012">Acyltransferase</keyword>
<keyword evidence="5" id="KW-0808">Transferase</keyword>
<dbReference type="InterPro" id="IPR006162">
    <property type="entry name" value="Ppantetheine_attach_site"/>
</dbReference>
<dbReference type="Gene3D" id="3.30.70.3290">
    <property type="match status" value="2"/>
</dbReference>
<dbReference type="EMBL" id="CM000913">
    <property type="protein sequence ID" value="EFG05088.1"/>
    <property type="molecule type" value="Genomic_DNA"/>
</dbReference>
<evidence type="ECO:0000256" key="5">
    <source>
        <dbReference type="ARBA" id="ARBA00022679"/>
    </source>
</evidence>
<dbReference type="PROSITE" id="PS00012">
    <property type="entry name" value="PHOSPHOPANTETHEINE"/>
    <property type="match status" value="1"/>
</dbReference>
<dbReference type="STRING" id="1901.BB341_27660"/>
<dbReference type="GO" id="GO:0031177">
    <property type="term" value="F:phosphopantetheine binding"/>
    <property type="evidence" value="ECO:0007669"/>
    <property type="project" value="InterPro"/>
</dbReference>
<dbReference type="InterPro" id="IPR015083">
    <property type="entry name" value="NorB/c/GfsB-D-like_docking"/>
</dbReference>
<dbReference type="InterPro" id="IPR014031">
    <property type="entry name" value="Ketoacyl_synth_C"/>
</dbReference>
<dbReference type="InterPro" id="IPR020806">
    <property type="entry name" value="PKS_PP-bd"/>
</dbReference>
<dbReference type="InterPro" id="IPR049900">
    <property type="entry name" value="PKS_mFAS_DH"/>
</dbReference>
<dbReference type="Gene3D" id="1.10.1200.10">
    <property type="entry name" value="ACP-like"/>
    <property type="match status" value="2"/>
</dbReference>
<dbReference type="FunFam" id="3.40.366.10:FF:000002">
    <property type="entry name" value="Probable polyketide synthase 2"/>
    <property type="match status" value="2"/>
</dbReference>
<dbReference type="PROSITE" id="PS50075">
    <property type="entry name" value="CARRIER"/>
    <property type="match status" value="2"/>
</dbReference>
<dbReference type="Gene3D" id="3.40.50.720">
    <property type="entry name" value="NAD(P)-binding Rossmann-like Domain"/>
    <property type="match status" value="2"/>
</dbReference>
<feature type="region of interest" description="Disordered" evidence="10">
    <location>
        <begin position="3113"/>
        <end position="3142"/>
    </location>
</feature>
<dbReference type="SMART" id="SM00827">
    <property type="entry name" value="PKS_AT"/>
    <property type="match status" value="2"/>
</dbReference>
<dbReference type="InterPro" id="IPR001227">
    <property type="entry name" value="Ac_transferase_dom_sf"/>
</dbReference>
<dbReference type="eggNOG" id="COG3321">
    <property type="taxonomic scope" value="Bacteria"/>
</dbReference>
<dbReference type="InterPro" id="IPR036299">
    <property type="entry name" value="Polyketide_synth_docking_sf"/>
</dbReference>
<dbReference type="Proteomes" id="UP000002357">
    <property type="component" value="Chromosome"/>
</dbReference>
<comment type="pathway">
    <text evidence="2">Antibiotic biosynthesis.</text>
</comment>
<dbReference type="Pfam" id="PF18369">
    <property type="entry name" value="PKS_DE"/>
    <property type="match status" value="1"/>
</dbReference>
<keyword evidence="7" id="KW-0511">Multifunctional enzyme</keyword>
<dbReference type="CDD" id="cd08952">
    <property type="entry name" value="KR_1_SDR_x"/>
    <property type="match status" value="1"/>
</dbReference>
<dbReference type="InterPro" id="IPR032821">
    <property type="entry name" value="PKS_assoc"/>
</dbReference>
<dbReference type="Pfam" id="PF22953">
    <property type="entry name" value="SpnB_Rossmann"/>
    <property type="match status" value="1"/>
</dbReference>
<keyword evidence="6" id="KW-0045">Antibiotic biosynthesis</keyword>
<feature type="compositionally biased region" description="Pro residues" evidence="10">
    <location>
        <begin position="2730"/>
        <end position="2745"/>
    </location>
</feature>
<dbReference type="Pfam" id="PF00550">
    <property type="entry name" value="PP-binding"/>
    <property type="match status" value="2"/>
</dbReference>
<dbReference type="InterPro" id="IPR049551">
    <property type="entry name" value="PKS_DH_C"/>
</dbReference>
<feature type="domain" description="Ketosynthase family 3 (KS3)" evidence="12">
    <location>
        <begin position="46"/>
        <end position="465"/>
    </location>
</feature>
<dbReference type="PANTHER" id="PTHR43775">
    <property type="entry name" value="FATTY ACID SYNTHASE"/>
    <property type="match status" value="1"/>
</dbReference>
<evidence type="ECO:0000256" key="7">
    <source>
        <dbReference type="ARBA" id="ARBA00023268"/>
    </source>
</evidence>
<feature type="compositionally biased region" description="Gly residues" evidence="10">
    <location>
        <begin position="582"/>
        <end position="596"/>
    </location>
</feature>
<dbReference type="GO" id="GO:0004312">
    <property type="term" value="F:fatty acid synthase activity"/>
    <property type="evidence" value="ECO:0007669"/>
    <property type="project" value="TreeGrafter"/>
</dbReference>
<feature type="region of interest" description="C-terminal hotdog fold" evidence="9">
    <location>
        <begin position="2784"/>
        <end position="2928"/>
    </location>
</feature>
<feature type="active site" description="Proton donor; for dehydratase activity" evidence="9">
    <location>
        <position position="2845"/>
    </location>
</feature>
<keyword evidence="15" id="KW-1185">Reference proteome</keyword>
<feature type="domain" description="Carrier" evidence="11">
    <location>
        <begin position="1598"/>
        <end position="1673"/>
    </location>
</feature>
<dbReference type="InterPro" id="IPR016036">
    <property type="entry name" value="Malonyl_transacylase_ACP-bd"/>
</dbReference>
<feature type="active site" description="Proton acceptor; for dehydratase activity" evidence="9">
    <location>
        <position position="2638"/>
    </location>
</feature>
<evidence type="ECO:0000259" key="11">
    <source>
        <dbReference type="PROSITE" id="PS50075"/>
    </source>
</evidence>
<dbReference type="InterPro" id="IPR036736">
    <property type="entry name" value="ACP-like_sf"/>
</dbReference>
<feature type="compositionally biased region" description="Basic and acidic residues" evidence="10">
    <location>
        <begin position="1701"/>
        <end position="1714"/>
    </location>
</feature>
<dbReference type="InterPro" id="IPR049552">
    <property type="entry name" value="PKS_DH_N"/>
</dbReference>
<dbReference type="SMART" id="SM00822">
    <property type="entry name" value="PKS_KR"/>
    <property type="match status" value="2"/>
</dbReference>
<dbReference type="Pfam" id="PF16197">
    <property type="entry name" value="KAsynt_C_assoc"/>
    <property type="match status" value="2"/>
</dbReference>
<dbReference type="InterPro" id="IPR041618">
    <property type="entry name" value="PKS_DE"/>
</dbReference>
<dbReference type="CDD" id="cd00833">
    <property type="entry name" value="PKS"/>
    <property type="match status" value="2"/>
</dbReference>
<feature type="compositionally biased region" description="Low complexity" evidence="10">
    <location>
        <begin position="466"/>
        <end position="475"/>
    </location>
</feature>
<evidence type="ECO:0000256" key="1">
    <source>
        <dbReference type="ARBA" id="ARBA00001957"/>
    </source>
</evidence>
<evidence type="ECO:0000256" key="3">
    <source>
        <dbReference type="ARBA" id="ARBA00022450"/>
    </source>
</evidence>
<dbReference type="Pfam" id="PF21089">
    <property type="entry name" value="PKS_DH_N"/>
    <property type="match status" value="1"/>
</dbReference>
<dbReference type="CDD" id="cd08956">
    <property type="entry name" value="KR_3_FAS_SDR_x"/>
    <property type="match status" value="1"/>
</dbReference>
<dbReference type="GO" id="GO:0006633">
    <property type="term" value="P:fatty acid biosynthetic process"/>
    <property type="evidence" value="ECO:0007669"/>
    <property type="project" value="InterPro"/>
</dbReference>
<dbReference type="Pfam" id="PF02801">
    <property type="entry name" value="Ketoacyl-synt_C"/>
    <property type="match status" value="2"/>
</dbReference>
<dbReference type="InterPro" id="IPR050091">
    <property type="entry name" value="PKS_NRPS_Biosynth_Enz"/>
</dbReference>
<feature type="domain" description="Ketosynthase family 3 (KS3)" evidence="12">
    <location>
        <begin position="1712"/>
        <end position="2137"/>
    </location>
</feature>
<feature type="domain" description="PKS/mFAS DH" evidence="13">
    <location>
        <begin position="2606"/>
        <end position="2928"/>
    </location>
</feature>
<dbReference type="InterPro" id="IPR020841">
    <property type="entry name" value="PKS_Beta-ketoAc_synthase_dom"/>
</dbReference>
<dbReference type="InterPro" id="IPR042104">
    <property type="entry name" value="PKS_dehydratase_sf"/>
</dbReference>
<dbReference type="Gene3D" id="3.40.47.10">
    <property type="match status" value="2"/>
</dbReference>
<protein>
    <submittedName>
        <fullName evidence="14">Modular polyketide synthase</fullName>
    </submittedName>
</protein>
<feature type="compositionally biased region" description="Low complexity" evidence="10">
    <location>
        <begin position="2711"/>
        <end position="2729"/>
    </location>
</feature>
<dbReference type="PROSITE" id="PS00606">
    <property type="entry name" value="KS3_1"/>
    <property type="match status" value="2"/>
</dbReference>
<dbReference type="InterPro" id="IPR014030">
    <property type="entry name" value="Ketoacyl_synth_N"/>
</dbReference>
<dbReference type="FunFam" id="1.10.1200.10:FF:000007">
    <property type="entry name" value="Probable polyketide synthase pks17"/>
    <property type="match status" value="2"/>
</dbReference>
<evidence type="ECO:0000313" key="14">
    <source>
        <dbReference type="EMBL" id="EFG05088.1"/>
    </source>
</evidence>
<feature type="domain" description="Carrier" evidence="11">
    <location>
        <begin position="3422"/>
        <end position="3497"/>
    </location>
</feature>
<accession>E2Q518</accession>
<feature type="region of interest" description="Disordered" evidence="10">
    <location>
        <begin position="2711"/>
        <end position="2753"/>
    </location>
</feature>
<dbReference type="SUPFAM" id="SSF55048">
    <property type="entry name" value="Probable ACP-binding domain of malonyl-CoA ACP transacylase"/>
    <property type="match status" value="2"/>
</dbReference>
<feature type="region of interest" description="N-terminal hotdog fold" evidence="9">
    <location>
        <begin position="2606"/>
        <end position="2770"/>
    </location>
</feature>
<evidence type="ECO:0000259" key="13">
    <source>
        <dbReference type="PROSITE" id="PS52019"/>
    </source>
</evidence>
<dbReference type="FunFam" id="3.40.47.10:FF:000019">
    <property type="entry name" value="Polyketide synthase type I"/>
    <property type="match status" value="2"/>
</dbReference>
<dbReference type="InterPro" id="IPR014043">
    <property type="entry name" value="Acyl_transferase_dom"/>
</dbReference>
<dbReference type="InterPro" id="IPR036291">
    <property type="entry name" value="NAD(P)-bd_dom_sf"/>
</dbReference>
<dbReference type="PROSITE" id="PS52019">
    <property type="entry name" value="PKS_MFAS_DH"/>
    <property type="match status" value="1"/>
</dbReference>
<organism evidence="14 15">
    <name type="scientific">Streptomyces clavuligerus</name>
    <dbReference type="NCBI Taxonomy" id="1901"/>
    <lineage>
        <taxon>Bacteria</taxon>
        <taxon>Bacillati</taxon>
        <taxon>Actinomycetota</taxon>
        <taxon>Actinomycetes</taxon>
        <taxon>Kitasatosporales</taxon>
        <taxon>Streptomycetaceae</taxon>
        <taxon>Streptomyces</taxon>
    </lineage>
</organism>
<dbReference type="GO" id="GO:0033068">
    <property type="term" value="P:macrolide biosynthetic process"/>
    <property type="evidence" value="ECO:0007669"/>
    <property type="project" value="UniProtKB-ARBA"/>
</dbReference>
<gene>
    <name evidence="14" type="ORF">SCLAV_0012</name>
</gene>
<reference evidence="14 15" key="1">
    <citation type="journal article" date="2010" name="Genome Biol. Evol.">
        <title>The sequence of a 1.8-mb bacterial linear plasmid reveals a rich evolutionary reservoir of secondary metabolic pathways.</title>
        <authorList>
            <person name="Medema M.H."/>
            <person name="Trefzer A."/>
            <person name="Kovalchuk A."/>
            <person name="van den Berg M."/>
            <person name="Mueller U."/>
            <person name="Heijne W."/>
            <person name="Wu L."/>
            <person name="Alam M.T."/>
            <person name="Ronning C.M."/>
            <person name="Nierman W.C."/>
            <person name="Bovenberg R.A.L."/>
            <person name="Breitling R."/>
            <person name="Takano E."/>
        </authorList>
    </citation>
    <scope>NUCLEOTIDE SEQUENCE [LARGE SCALE GENOMIC DNA]</scope>
    <source>
        <strain evidence="15">ATCC 27064 / DSM 738 / JCM 4710 / NBRC 13307 / NCIMB 12785 / NRRL 3585 / VKM Ac-602</strain>
    </source>
</reference>
<dbReference type="SMART" id="SM00825">
    <property type="entry name" value="PKS_KS"/>
    <property type="match status" value="2"/>
</dbReference>
<dbReference type="Gene3D" id="3.10.129.110">
    <property type="entry name" value="Polyketide synthase dehydratase"/>
    <property type="match status" value="1"/>
</dbReference>
<dbReference type="InterPro" id="IPR016039">
    <property type="entry name" value="Thiolase-like"/>
</dbReference>
<dbReference type="InterPro" id="IPR013968">
    <property type="entry name" value="PKS_KR"/>
</dbReference>
<comment type="cofactor">
    <cofactor evidence="1">
        <name>pantetheine 4'-phosphate</name>
        <dbReference type="ChEBI" id="CHEBI:47942"/>
    </cofactor>
</comment>
<proteinExistence type="predicted"/>
<dbReference type="SMART" id="SM00823">
    <property type="entry name" value="PKS_PP"/>
    <property type="match status" value="2"/>
</dbReference>
<dbReference type="SUPFAM" id="SSF51735">
    <property type="entry name" value="NAD(P)-binding Rossmann-fold domains"/>
    <property type="match status" value="4"/>
</dbReference>
<dbReference type="SMART" id="SM00826">
    <property type="entry name" value="PKS_DH"/>
    <property type="match status" value="1"/>
</dbReference>
<keyword evidence="3" id="KW-0596">Phosphopantetheine</keyword>
<dbReference type="InterPro" id="IPR018201">
    <property type="entry name" value="Ketoacyl_synth_AS"/>
</dbReference>
<evidence type="ECO:0000313" key="15">
    <source>
        <dbReference type="Proteomes" id="UP000002357"/>
    </source>
</evidence>
<keyword evidence="4" id="KW-0597">Phosphoprotein</keyword>
<feature type="region of interest" description="Disordered" evidence="10">
    <location>
        <begin position="466"/>
        <end position="500"/>
    </location>
</feature>
<evidence type="ECO:0000259" key="12">
    <source>
        <dbReference type="PROSITE" id="PS52004"/>
    </source>
</evidence>
<dbReference type="PANTHER" id="PTHR43775:SF51">
    <property type="entry name" value="INACTIVE PHENOLPHTHIOCEROL SYNTHESIS POLYKETIDE SYNTHASE TYPE I PKS1-RELATED"/>
    <property type="match status" value="1"/>
</dbReference>
<dbReference type="RefSeq" id="WP_003959183.1">
    <property type="nucleotide sequence ID" value="NZ_CM000913.1"/>
</dbReference>
<sequence length="3596" mass="372808">MNETANAHNNEHANANERKLRDYLNRVTIDLRDTRRRLRDTEARHQEPIAVVSMSCRFPGGVRTPEELWDLLVAGRDTVTGVPGDRGWDTERLHAGGVPCRGAFIDGAADFDADFFAVSPHEAVAMDPQQRLLLQAAWEAVERAGIDPAALRTTRTGVFAAAIDQGYAQLGTGAPDTVQGFLMTGNSMSVMSGRVAYALGLEGPAVTVDTACSASLVALHQAARALRAGECVLALVGGVTVMSRPSVFTEFSRQGAMSADGRCKPFSASADGTGWGEGVGMLLLERLSDARRNGHPVLAVVRGSAVNQDGASNGLTAPNGPSQQRVIRAALADAGLTAADIDAVEAHGTGTRLGDPIEADALLATYGRDRPTDHPLWVGSVKSNIGHTQAAAGIAGVIKTVLALRHGLLPRSLHITEPTPHADWTAGSVALLTEARPWPGSGRPRRAGVSSFGMSGTNAHVIVEQAPPNGAADGPDGADGTGEDGREPEGPATAPDGWTAVPCVLSGRTAAALRDQAIRLDARLAADPAARTADIGFSLATTRTAFEHRAVVLAAGPAELRAGAAALTRAEGATGDQPHVGSGTGPSTGPSTGPGAGPRNEQQNGQRNKSWNKPQDGTSAATVVITGCTAPHPRRVALVFPGQGGQWPGMGSELLDSSPVFAASLVACADALAPYVDWSLLDVVRGAVGAPGLDRVDVVQPALFAVMLSLAELWRSWGVEPDAVVGHSQGEIAAAVVAGALSLEDGAKVVALRSRAIASLAGKGGMVSLALPRDRAEKEIAPWGGRIAVAAVNGPAAVVVSGDREALDLLLAACGPRGIRARDLPVDYASHSVHVERVRDELLTALTGITPRSARIPLYSTVTGDRLDTATMDAGYWYRNLRRTVRFDTAVRALLRQGHDTFVEVSPHPVLTVPVADTADDAAEDTGAEDTAAEATEAAGAVGTATTVVTGTLRRDEGDLRRALTSAAELWVHGTPVDWHRVFDGSGARRVDLPTYPFQQRRHWLEPSAPDTVGTTEDSAFWDLVERDDLTGAADALAVDTGPLGQVLPALRTWRTRHRETSAADTWRYRVDWQPLPDPPATTLTGTWLVLLPTGHTTRPTASAAARALTEHGADVLTAEAGPGILTTGDAEHNGEGSRAGDDDSRFRLAATIEAACGERSLSGVLSLLALDSRPHPRHPALPTGTALTLVLVQALGDLGVTAPLWCVTTGAVSTGPDDPLTAPDQALVWGTGMVAALEHPARWGGLVDLPPQPDHRTRERLCAALSRVTTGGTGAGTGTEDQLAIRPAGLLARRLVRAPRRTPRSGHPWQPRGTVLLTGGTGAIGPHIARWLARGGADHLVLPGRRGAEAPGAAELSTELAGHGTRLTFPVCDLADREQTERLLAGLEAQGTPVTAVVHAAARIALAPLDTVSVAEFADTVAAKAAGARHLDALLDRELDAFVLFSSIAGVWGSGDHGAYSAANAYLDALAHRRRGRGLTATTVDWGVWRPRTHRPPADAGSDLFNLEEHGVPRIDPERAITALQQILDDDETHLAVADVDWERFAPVFTSSRPSPLIHGVPEARRALSAPPSAAPAPAASALRERLTALRPADRSRLLLDLVRGHAAAVLGHDSTEAVPPGRAFQELGFASLTAVELRNRLTTATGLRLPSTLVYDHPSATALAAHLATLLLDGIDSTPPPGDGTAPVPNGSQQDDSQQGDRERGGRHRDDPVAIVSMGCRLPGGITTPDQLWKLLVDQGDAISTFPTGRGWDLDELYDPDPDHPGTVTTRHGGFLHDADLFDAAFFGVSPREAVAMDPQQRLLLETTWEAIERAGIDPTALRGSRTGVFTGVNYSDYASAVARSAQGDGHLLTGSAPSVVSGRVAYTLGLEGPAITVDTACSSSLVALHLAVRALRAGDCSLALVGGVTVMSTPGALVSFSRQRGLAADGRCKAFADSADGMGMSEGAGVLLVERLSDARRNGHPVLAVVRGSAVNQDGASNGLTAPNGPSQQRVIRAALADAGLSAADVDMVEAHGTGTTLGDPIEAQALLATYGQGRSAGRPLWLGSLKSNIGHTQALSGVAGVMKTVLALRHARIPATLHADRPTAHVDWTQRAVALATDSTPWPDTGRPRRAGVSSFGLSGTNVHVVLEEVPEVSVSGVSGRSCGVGVVPWVLSGRSSEALCAVGARLLERVVCADAPAAVDVGLSLTGRTAFTHRAVLVGDDRSLPSTLEEWSNGGFPARCVSGVQVTDPRVVFVFPGQGSQWVGMACELLDVSPVFAARMGECERALGRFVDWSLTGVVRSGVGLGRVDVVQPVLWAVMVSLASVWRGFGVVPAAVVGHSQGEIAAAVVAGALSLEDGARVVALRSRAIASLAGEGGMVAVSLPVGEVERLIGGWEGRLSVAAVNSPSSVVVSGDSDALAGLLVLCGAEGVRARRVEVDYASHSARVERIEAEIRTALEGVTPVRGGVPLFSTAMDAWLDTSVMGGAYWYANLRRTVGFESAVRALAAEGFGPFVEVSPHPVLAVAVEETLEAVGSSVPVIGTLRRDEGGMDRLLLSLGQAWVHGLPVDWSPVFAGTGATGVDLPTYPFQHQSYWAMPDPAISGGGLVAAGLGTTGHPLLGASVAVAETGELLLTGRISLRTHPWLADHTVSDTTLLPGTAFVELAVRAGDEAGCPVLEELTLQTPLVLPATGGLQLQLRVGAPDGTGRRSVDIFSRPEAAPEVVPAAPSTPSTPPGSAVPSPPSPLSPLGPPSPPGSLDFPDFPWTVHATGVLTREPANEAPPPEDGIWPPPGAEPVDVTGLYERFAAAGHHYGPAFQGIRAAWRRDGEIFTEVGLPQDQHTGAAGFNLHPALLDAALQGLWLTADGSEPDTEKPGTVRLPFSWTGVTLHASGATGLRVRLDGAAGGPVSFSASDPSGRPVVTVAGLVARPVDPAALRAPRAPAHDSLFRLEWTPVPAAAVGHPPAADRWAALGPEGLLPCTHPDLAALTDALARGSSVPDAVLVPCRTDGDDAGAVRAAVRDALTLLQSWVSDDRFADTRLVFVTTGAVRAVPGDPVTDLGAAAVRGLVRSAQSEYPGRFVLVDAPDQEALLALLPAALGLAEPQLAVRGGRLLAARLARVPAPDSTASDTTPADGTTPGGAAPDTPFHPDGTVLVTGAGGALGGLVARHLAAAHGVRRLLLAGRRGARTPGAPTLLADLEALGAHAEFATCDVADRTAVAELLARVPGEHPLTAVVHAAGALDDGTLAALTSERIDHVLCPKADAALHLHELTKHLPLSAFVLFSSAAGIIGNAGQANYAAANAFLDALAHCRRAEGLPAQSLAWGLWERRGGMTGTLDAAGLRRMTRGGVSALSDAEGLALFDTALRLDDALLVPVRLRPGAASGPVPPLLRGLVRGGPARRTAAGAGPAGAVPLRAQLAVLGTQERLERLVDLVRARAADVLGYTDAGAIDPERAFKELGFDSLTAVDLRNRLNAETGLRLPATLVFDHPSPTAVAAFVAARLAPPAPGPATPAGDENDPVLRQRLAAIPLSRLRAAGLLDALLRLTGPDRPAEHDATGPALAPADVQDALDVPQTPDTPDAIRAMAVDDLVRLALGGGERV</sequence>
<dbReference type="Gene3D" id="3.40.366.10">
    <property type="entry name" value="Malonyl-Coenzyme A Acyl Carrier Protein, domain 2"/>
    <property type="match status" value="3"/>
</dbReference>
<name>E2Q518_STRCL</name>
<dbReference type="InterPro" id="IPR020807">
    <property type="entry name" value="PKS_DH"/>
</dbReference>
<dbReference type="Gene3D" id="3.40.50.11460">
    <property type="match status" value="1"/>
</dbReference>
<dbReference type="GO" id="GO:0004315">
    <property type="term" value="F:3-oxoacyl-[acyl-carrier-protein] synthase activity"/>
    <property type="evidence" value="ECO:0007669"/>
    <property type="project" value="InterPro"/>
</dbReference>
<dbReference type="eggNOG" id="COG1028">
    <property type="taxonomic scope" value="Bacteria"/>
</dbReference>
<dbReference type="InterPro" id="IPR057326">
    <property type="entry name" value="KR_dom"/>
</dbReference>
<dbReference type="Pfam" id="PF08990">
    <property type="entry name" value="Docking"/>
    <property type="match status" value="1"/>
</dbReference>
<dbReference type="Pfam" id="PF08659">
    <property type="entry name" value="KR"/>
    <property type="match status" value="2"/>
</dbReference>
<dbReference type="GeneID" id="93733261"/>
<dbReference type="OrthoDB" id="9778690at2"/>
<dbReference type="PROSITE" id="PS52004">
    <property type="entry name" value="KS3_2"/>
    <property type="match status" value="2"/>
</dbReference>
<evidence type="ECO:0000256" key="6">
    <source>
        <dbReference type="ARBA" id="ARBA00023194"/>
    </source>
</evidence>
<dbReference type="SUPFAM" id="SSF47336">
    <property type="entry name" value="ACP-like"/>
    <property type="match status" value="2"/>
</dbReference>
<dbReference type="Gene3D" id="6.10.140.1830">
    <property type="match status" value="1"/>
</dbReference>
<evidence type="ECO:0000256" key="2">
    <source>
        <dbReference type="ARBA" id="ARBA00004792"/>
    </source>
</evidence>
<feature type="compositionally biased region" description="Polar residues" evidence="10">
    <location>
        <begin position="600"/>
        <end position="617"/>
    </location>
</feature>
<evidence type="ECO:0000256" key="10">
    <source>
        <dbReference type="SAM" id="MobiDB-lite"/>
    </source>
</evidence>
<dbReference type="InterPro" id="IPR009081">
    <property type="entry name" value="PP-bd_ACP"/>
</dbReference>
<evidence type="ECO:0000256" key="8">
    <source>
        <dbReference type="ARBA" id="ARBA00023315"/>
    </source>
</evidence>
<dbReference type="InterPro" id="IPR016035">
    <property type="entry name" value="Acyl_Trfase/lysoPLipase"/>
</dbReference>